<organism evidence="2 3">
    <name type="scientific">Candidatus Pinguicoccus supinus</name>
    <dbReference type="NCBI Taxonomy" id="2529394"/>
    <lineage>
        <taxon>Bacteria</taxon>
        <taxon>Pseudomonadati</taxon>
        <taxon>Verrucomicrobiota</taxon>
        <taxon>Candidatus Pinguicoccus</taxon>
    </lineage>
</organism>
<feature type="domain" description="MIP18 family-like" evidence="1">
    <location>
        <begin position="45"/>
        <end position="112"/>
    </location>
</feature>
<dbReference type="InterPro" id="IPR052339">
    <property type="entry name" value="Fe-S_Maturation_MIP18"/>
</dbReference>
<evidence type="ECO:0000313" key="3">
    <source>
        <dbReference type="Proteomes" id="UP000594451"/>
    </source>
</evidence>
<dbReference type="SUPFAM" id="SSF117916">
    <property type="entry name" value="Fe-S cluster assembly (FSCA) domain-like"/>
    <property type="match status" value="1"/>
</dbReference>
<dbReference type="KEGG" id="psup:E5P55_00435"/>
<accession>A0A7T0FY14</accession>
<keyword evidence="3" id="KW-1185">Reference proteome</keyword>
<dbReference type="Proteomes" id="UP000594451">
    <property type="component" value="Chromosome"/>
</dbReference>
<dbReference type="Pfam" id="PF01883">
    <property type="entry name" value="FeS_assembly_P"/>
    <property type="match status" value="1"/>
</dbReference>
<gene>
    <name evidence="2" type="ORF">E5P55_00435</name>
</gene>
<protein>
    <submittedName>
        <fullName evidence="2">DUF59 domain-containing protein</fullName>
    </submittedName>
</protein>
<dbReference type="PANTHER" id="PTHR42831:SF1">
    <property type="entry name" value="FE-S PROTEIN MATURATION AUXILIARY FACTOR YITW"/>
    <property type="match status" value="1"/>
</dbReference>
<dbReference type="EMBL" id="CP039370">
    <property type="protein sequence ID" value="QPJ58445.1"/>
    <property type="molecule type" value="Genomic_DNA"/>
</dbReference>
<dbReference type="Gene3D" id="3.30.300.130">
    <property type="entry name" value="Fe-S cluster assembly (FSCA)"/>
    <property type="match status" value="1"/>
</dbReference>
<dbReference type="InterPro" id="IPR002744">
    <property type="entry name" value="MIP18-like"/>
</dbReference>
<dbReference type="PANTHER" id="PTHR42831">
    <property type="entry name" value="FE-S PROTEIN MATURATION AUXILIARY FACTOR YITW"/>
    <property type="match status" value="1"/>
</dbReference>
<dbReference type="InterPro" id="IPR034904">
    <property type="entry name" value="FSCA_dom_sf"/>
</dbReference>
<evidence type="ECO:0000259" key="1">
    <source>
        <dbReference type="Pfam" id="PF01883"/>
    </source>
</evidence>
<sequence length="120" mass="13964">MKKRKLILLKYPSGRWFIKKIYFENSILYKYNNNEFFLIKINLINILYTILDPDLGIPILDLGLLYTYSLKKSLILNKFKVNLNLTLTSISCPSGSTIIKKIKYAVLSIKNVSFVKINIL</sequence>
<name>A0A7T0FY14_9BACT</name>
<proteinExistence type="predicted"/>
<reference evidence="2 3" key="1">
    <citation type="journal article" date="2020" name="Sci. Rep.">
        <title>Morphology, ultrastructure, genomics, and phylogeny of Euplotes vanleeuwenhoeki sp. nov. and its ultra-reduced endosymbiont Candidatus Pinguicoccus supinus sp. nov.</title>
        <authorList>
            <person name="Serra V."/>
            <person name="Gammuto L."/>
            <person name="Nitla V."/>
            <person name="Castelli M."/>
            <person name="Lanzoni O."/>
            <person name="Sassera D."/>
            <person name="Bandi C."/>
            <person name="Sandeep B.V."/>
            <person name="Verni F."/>
            <person name="Modeo L."/>
            <person name="Petroni G."/>
        </authorList>
    </citation>
    <scope>NUCLEOTIDE SEQUENCE [LARGE SCALE GENOMIC DNA]</scope>
    <source>
        <strain evidence="2 3">KKR18_Esm</strain>
    </source>
</reference>
<dbReference type="AlphaFoldDB" id="A0A7T0FY14"/>
<evidence type="ECO:0000313" key="2">
    <source>
        <dbReference type="EMBL" id="QPJ58445.1"/>
    </source>
</evidence>